<accession>E5R0L2</accession>
<proteinExistence type="predicted"/>
<organism evidence="3">
    <name type="scientific">Arthroderma gypseum (strain ATCC MYA-4604 / CBS 118893)</name>
    <name type="common">Microsporum gypseum</name>
    <dbReference type="NCBI Taxonomy" id="535722"/>
    <lineage>
        <taxon>Eukaryota</taxon>
        <taxon>Fungi</taxon>
        <taxon>Dikarya</taxon>
        <taxon>Ascomycota</taxon>
        <taxon>Pezizomycotina</taxon>
        <taxon>Eurotiomycetes</taxon>
        <taxon>Eurotiomycetidae</taxon>
        <taxon>Onygenales</taxon>
        <taxon>Arthrodermataceae</taxon>
        <taxon>Nannizzia</taxon>
    </lineage>
</organism>
<keyword evidence="1" id="KW-1133">Transmembrane helix</keyword>
<feature type="transmembrane region" description="Helical" evidence="1">
    <location>
        <begin position="71"/>
        <end position="90"/>
    </location>
</feature>
<protein>
    <submittedName>
        <fullName evidence="2">Uncharacterized protein</fullName>
    </submittedName>
</protein>
<dbReference type="GeneID" id="10032635"/>
<evidence type="ECO:0000313" key="3">
    <source>
        <dbReference type="Proteomes" id="UP000002669"/>
    </source>
</evidence>
<evidence type="ECO:0000313" key="2">
    <source>
        <dbReference type="EMBL" id="EFQ98356.1"/>
    </source>
</evidence>
<keyword evidence="3" id="KW-1185">Reference proteome</keyword>
<reference evidence="3" key="1">
    <citation type="journal article" date="2012" name="MBio">
        <title>Comparative genome analysis of Trichophyton rubrum and related dermatophytes reveals candidate genes involved in infection.</title>
        <authorList>
            <person name="Martinez D.A."/>
            <person name="Oliver B.G."/>
            <person name="Graeser Y."/>
            <person name="Goldberg J.M."/>
            <person name="Li W."/>
            <person name="Martinez-Rossi N.M."/>
            <person name="Monod M."/>
            <person name="Shelest E."/>
            <person name="Barton R.C."/>
            <person name="Birch E."/>
            <person name="Brakhage A.A."/>
            <person name="Chen Z."/>
            <person name="Gurr S.J."/>
            <person name="Heiman D."/>
            <person name="Heitman J."/>
            <person name="Kosti I."/>
            <person name="Rossi A."/>
            <person name="Saif S."/>
            <person name="Samalova M."/>
            <person name="Saunders C.W."/>
            <person name="Shea T."/>
            <person name="Summerbell R.C."/>
            <person name="Xu J."/>
            <person name="Young S."/>
            <person name="Zeng Q."/>
            <person name="Birren B.W."/>
            <person name="Cuomo C.A."/>
            <person name="White T.C."/>
        </authorList>
    </citation>
    <scope>NUCLEOTIDE SEQUENCE [LARGE SCALE GENOMIC DNA]</scope>
    <source>
        <strain evidence="3">ATCC MYA-4604 / CBS 118893</strain>
    </source>
</reference>
<keyword evidence="1" id="KW-0812">Transmembrane</keyword>
<dbReference type="RefSeq" id="XP_003177308.1">
    <property type="nucleotide sequence ID" value="XM_003177260.1"/>
</dbReference>
<dbReference type="EMBL" id="DS989822">
    <property type="protein sequence ID" value="EFQ98356.1"/>
    <property type="molecule type" value="Genomic_DNA"/>
</dbReference>
<gene>
    <name evidence="2" type="ORF">MGYG_01388</name>
</gene>
<name>E5R0L2_ARTGP</name>
<dbReference type="Proteomes" id="UP000002669">
    <property type="component" value="Unassembled WGS sequence"/>
</dbReference>
<keyword evidence="1" id="KW-0472">Membrane</keyword>
<dbReference type="AlphaFoldDB" id="E5R0L2"/>
<dbReference type="VEuPathDB" id="FungiDB:MGYG_01388"/>
<evidence type="ECO:0000256" key="1">
    <source>
        <dbReference type="SAM" id="Phobius"/>
    </source>
</evidence>
<sequence>MPSESKFSREISKSSKSGFWSALNFHIPRFHCEHTVISKTVLTGPSPSPARSVAVFDVTYTNKGGTRLMRFLNILSGAQVLVTVTVAVAARSRILLA</sequence>
<dbReference type="InParanoid" id="E5R0L2"/>
<dbReference type="HOGENOM" id="CLU_2346251_0_0_1"/>